<accession>A0A9D4KV44</accession>
<dbReference type="EMBL" id="JAIWYP010000003">
    <property type="protein sequence ID" value="KAH3846279.1"/>
    <property type="molecule type" value="Genomic_DNA"/>
</dbReference>
<gene>
    <name evidence="2" type="ORF">DPMN_088578</name>
</gene>
<comment type="caution">
    <text evidence="2">The sequence shown here is derived from an EMBL/GenBank/DDBJ whole genome shotgun (WGS) entry which is preliminary data.</text>
</comment>
<protein>
    <submittedName>
        <fullName evidence="2">Uncharacterized protein</fullName>
    </submittedName>
</protein>
<evidence type="ECO:0000256" key="1">
    <source>
        <dbReference type="SAM" id="MobiDB-lite"/>
    </source>
</evidence>
<feature type="region of interest" description="Disordered" evidence="1">
    <location>
        <begin position="47"/>
        <end position="77"/>
    </location>
</feature>
<keyword evidence="3" id="KW-1185">Reference proteome</keyword>
<organism evidence="2 3">
    <name type="scientific">Dreissena polymorpha</name>
    <name type="common">Zebra mussel</name>
    <name type="synonym">Mytilus polymorpha</name>
    <dbReference type="NCBI Taxonomy" id="45954"/>
    <lineage>
        <taxon>Eukaryota</taxon>
        <taxon>Metazoa</taxon>
        <taxon>Spiralia</taxon>
        <taxon>Lophotrochozoa</taxon>
        <taxon>Mollusca</taxon>
        <taxon>Bivalvia</taxon>
        <taxon>Autobranchia</taxon>
        <taxon>Heteroconchia</taxon>
        <taxon>Euheterodonta</taxon>
        <taxon>Imparidentia</taxon>
        <taxon>Neoheterodontei</taxon>
        <taxon>Myida</taxon>
        <taxon>Dreissenoidea</taxon>
        <taxon>Dreissenidae</taxon>
        <taxon>Dreissena</taxon>
    </lineage>
</organism>
<evidence type="ECO:0000313" key="2">
    <source>
        <dbReference type="EMBL" id="KAH3846279.1"/>
    </source>
</evidence>
<reference evidence="2" key="2">
    <citation type="submission" date="2020-11" db="EMBL/GenBank/DDBJ databases">
        <authorList>
            <person name="McCartney M.A."/>
            <person name="Auch B."/>
            <person name="Kono T."/>
            <person name="Mallez S."/>
            <person name="Becker A."/>
            <person name="Gohl D.M."/>
            <person name="Silverstein K.A.T."/>
            <person name="Koren S."/>
            <person name="Bechman K.B."/>
            <person name="Herman A."/>
            <person name="Abrahante J.E."/>
            <person name="Garbe J."/>
        </authorList>
    </citation>
    <scope>NUCLEOTIDE SEQUENCE</scope>
    <source>
        <strain evidence="2">Duluth1</strain>
        <tissue evidence="2">Whole animal</tissue>
    </source>
</reference>
<name>A0A9D4KV44_DREPO</name>
<proteinExistence type="predicted"/>
<reference evidence="2" key="1">
    <citation type="journal article" date="2019" name="bioRxiv">
        <title>The Genome of the Zebra Mussel, Dreissena polymorpha: A Resource for Invasive Species Research.</title>
        <authorList>
            <person name="McCartney M.A."/>
            <person name="Auch B."/>
            <person name="Kono T."/>
            <person name="Mallez S."/>
            <person name="Zhang Y."/>
            <person name="Obille A."/>
            <person name="Becker A."/>
            <person name="Abrahante J.E."/>
            <person name="Garbe J."/>
            <person name="Badalamenti J.P."/>
            <person name="Herman A."/>
            <person name="Mangelson H."/>
            <person name="Liachko I."/>
            <person name="Sullivan S."/>
            <person name="Sone E.D."/>
            <person name="Koren S."/>
            <person name="Silverstein K.A.T."/>
            <person name="Beckman K.B."/>
            <person name="Gohl D.M."/>
        </authorList>
    </citation>
    <scope>NUCLEOTIDE SEQUENCE</scope>
    <source>
        <strain evidence="2">Duluth1</strain>
        <tissue evidence="2">Whole animal</tissue>
    </source>
</reference>
<evidence type="ECO:0000313" key="3">
    <source>
        <dbReference type="Proteomes" id="UP000828390"/>
    </source>
</evidence>
<dbReference type="AlphaFoldDB" id="A0A9D4KV44"/>
<sequence>MVTSKGTMTDHTTFKHLMEVYTAEIDILLMKTNEKFDIQEFAPNVTFEQGNSTQTSKAPDNQQLNSPNTSNTDGNKKFVNSEQQNLEGLSSLIHYILEINGSTN</sequence>
<dbReference type="Proteomes" id="UP000828390">
    <property type="component" value="Unassembled WGS sequence"/>
</dbReference>